<dbReference type="PANTHER" id="PTHR13943">
    <property type="entry name" value="HRAS-LIKE SUPPRESSOR - RELATED"/>
    <property type="match status" value="1"/>
</dbReference>
<protein>
    <recommendedName>
        <fullName evidence="6">LRAT domain-containing protein</fullName>
    </recommendedName>
</protein>
<organism evidence="7">
    <name type="scientific">Leptolyngbya sp. NK1-12</name>
    <dbReference type="NCBI Taxonomy" id="2547451"/>
    <lineage>
        <taxon>Bacteria</taxon>
        <taxon>Bacillati</taxon>
        <taxon>Cyanobacteriota</taxon>
        <taxon>Cyanophyceae</taxon>
        <taxon>Leptolyngbyales</taxon>
        <taxon>Leptolyngbyaceae</taxon>
        <taxon>Leptolyngbya group</taxon>
        <taxon>Leptolyngbya</taxon>
    </lineage>
</organism>
<evidence type="ECO:0000256" key="5">
    <source>
        <dbReference type="SAM" id="Coils"/>
    </source>
</evidence>
<dbReference type="PROSITE" id="PS51934">
    <property type="entry name" value="LRAT"/>
    <property type="match status" value="1"/>
</dbReference>
<reference evidence="7" key="1">
    <citation type="submission" date="2020-05" db="EMBL/GenBank/DDBJ databases">
        <authorList>
            <person name="Zhu T."/>
            <person name="Keshari N."/>
            <person name="Lu X."/>
        </authorList>
    </citation>
    <scope>NUCLEOTIDE SEQUENCE</scope>
    <source>
        <strain evidence="7">NK1-12</strain>
    </source>
</reference>
<accession>A0AA96WNA1</accession>
<dbReference type="InterPro" id="IPR007053">
    <property type="entry name" value="LRAT_dom"/>
</dbReference>
<dbReference type="GO" id="GO:0004623">
    <property type="term" value="F:phospholipase A2 activity"/>
    <property type="evidence" value="ECO:0007669"/>
    <property type="project" value="TreeGrafter"/>
</dbReference>
<comment type="similarity">
    <text evidence="4">Belongs to the PspA/Vipp/IM30 family.</text>
</comment>
<dbReference type="EMBL" id="CP053586">
    <property type="protein sequence ID" value="WNZ24806.1"/>
    <property type="molecule type" value="Genomic_DNA"/>
</dbReference>
<dbReference type="Gene3D" id="3.90.1720.10">
    <property type="entry name" value="endopeptidase domain like (from Nostoc punctiforme)"/>
    <property type="match status" value="1"/>
</dbReference>
<dbReference type="Pfam" id="PF04012">
    <property type="entry name" value="PspA_IM30"/>
    <property type="match status" value="1"/>
</dbReference>
<evidence type="ECO:0000256" key="4">
    <source>
        <dbReference type="ARBA" id="ARBA00043985"/>
    </source>
</evidence>
<gene>
    <name evidence="7" type="ORF">HJG54_19455</name>
</gene>
<dbReference type="GO" id="GO:0070292">
    <property type="term" value="P:N-acylphosphatidylethanolamine metabolic process"/>
    <property type="evidence" value="ECO:0007669"/>
    <property type="project" value="TreeGrafter"/>
</dbReference>
<feature type="domain" description="LRAT" evidence="6">
    <location>
        <begin position="12"/>
        <end position="108"/>
    </location>
</feature>
<evidence type="ECO:0000256" key="2">
    <source>
        <dbReference type="ARBA" id="ARBA00022801"/>
    </source>
</evidence>
<keyword evidence="2" id="KW-0378">Hydrolase</keyword>
<sequence length="239" mass="26737">MARGDQIYVMRPLINREGDYEHHGIDCGDGTVIHYYKGGEVPTVARTSFEVFARGNPVFVKPYVASYVPDVVVERAESRLGEQQYNLLTNNCEHFATWCKVGRSESQQLLDYGVGLGTVNPFDARSMLDGAVQDGDPVKAAELLAAAMSSSASARSRLQTQANRLQAEMNTWQRVAQAALQRGREDLARAALERKVKFKRQWNDVQSQLQQLDAMQETLVRNSQKLQQQIAIDAPYPFG</sequence>
<dbReference type="AlphaFoldDB" id="A0AA96WNA1"/>
<dbReference type="GO" id="GO:0008970">
    <property type="term" value="F:phospholipase A1 activity"/>
    <property type="evidence" value="ECO:0007669"/>
    <property type="project" value="TreeGrafter"/>
</dbReference>
<feature type="coiled-coil region" evidence="5">
    <location>
        <begin position="155"/>
        <end position="182"/>
    </location>
</feature>
<dbReference type="PANTHER" id="PTHR13943:SF77">
    <property type="entry name" value="LRAT DOMAIN-CONTAINING PROTEIN"/>
    <property type="match status" value="1"/>
</dbReference>
<name>A0AA96WNA1_9CYAN</name>
<evidence type="ECO:0000313" key="7">
    <source>
        <dbReference type="EMBL" id="WNZ24806.1"/>
    </source>
</evidence>
<dbReference type="GO" id="GO:0016410">
    <property type="term" value="F:N-acyltransferase activity"/>
    <property type="evidence" value="ECO:0007669"/>
    <property type="project" value="TreeGrafter"/>
</dbReference>
<dbReference type="InterPro" id="IPR007157">
    <property type="entry name" value="PspA_VIPP1"/>
</dbReference>
<keyword evidence="5" id="KW-0175">Coiled coil</keyword>
<proteinExistence type="inferred from homology"/>
<evidence type="ECO:0000256" key="3">
    <source>
        <dbReference type="ARBA" id="ARBA00023098"/>
    </source>
</evidence>
<dbReference type="GO" id="GO:0005737">
    <property type="term" value="C:cytoplasm"/>
    <property type="evidence" value="ECO:0007669"/>
    <property type="project" value="TreeGrafter"/>
</dbReference>
<dbReference type="Pfam" id="PF04970">
    <property type="entry name" value="LRAT"/>
    <property type="match status" value="1"/>
</dbReference>
<keyword evidence="3" id="KW-0443">Lipid metabolism</keyword>
<dbReference type="InterPro" id="IPR051496">
    <property type="entry name" value="H-rev107_PLA/AT"/>
</dbReference>
<dbReference type="RefSeq" id="WP_316430777.1">
    <property type="nucleotide sequence ID" value="NZ_CP053586.1"/>
</dbReference>
<evidence type="ECO:0000256" key="1">
    <source>
        <dbReference type="ARBA" id="ARBA00022679"/>
    </source>
</evidence>
<evidence type="ECO:0000259" key="6">
    <source>
        <dbReference type="PROSITE" id="PS51934"/>
    </source>
</evidence>
<keyword evidence="1" id="KW-0808">Transferase</keyword>